<dbReference type="InterPro" id="IPR036388">
    <property type="entry name" value="WH-like_DNA-bd_sf"/>
</dbReference>
<dbReference type="Proteomes" id="UP000069940">
    <property type="component" value="Unassembled WGS sequence"/>
</dbReference>
<evidence type="ECO:0000256" key="6">
    <source>
        <dbReference type="SAM" id="MobiDB-lite"/>
    </source>
</evidence>
<dbReference type="Gene3D" id="1.10.10.10">
    <property type="entry name" value="Winged helix-like DNA-binding domain superfamily/Winged helix DNA-binding domain"/>
    <property type="match status" value="1"/>
</dbReference>
<dbReference type="InterPro" id="IPR037241">
    <property type="entry name" value="E2F-DP_heterodim"/>
</dbReference>
<evidence type="ECO:0000256" key="5">
    <source>
        <dbReference type="RuleBase" id="RU003796"/>
    </source>
</evidence>
<dbReference type="Pfam" id="PF02319">
    <property type="entry name" value="WHD_E2F_TDP"/>
    <property type="match status" value="1"/>
</dbReference>
<proteinExistence type="inferred from homology"/>
<name>A0ABM1Y1B5_AEDAL</name>
<dbReference type="SUPFAM" id="SSF144074">
    <property type="entry name" value="E2F-DP heterodimerization region"/>
    <property type="match status" value="1"/>
</dbReference>
<dbReference type="EnsemblMetazoa" id="AALFPA23_004772.R5916">
    <property type="protein sequence ID" value="AALFPA23_004772.P5916"/>
    <property type="gene ID" value="AALFPA23_004772"/>
</dbReference>
<dbReference type="RefSeq" id="XP_029714789.2">
    <property type="nucleotide sequence ID" value="XM_029858929.2"/>
</dbReference>
<comment type="subcellular location">
    <subcellularLocation>
        <location evidence="5">Nucleus</location>
    </subcellularLocation>
</comment>
<keyword evidence="9" id="KW-1185">Reference proteome</keyword>
<reference evidence="8" key="2">
    <citation type="submission" date="2025-05" db="UniProtKB">
        <authorList>
            <consortium name="EnsemblMetazoa"/>
        </authorList>
    </citation>
    <scope>IDENTIFICATION</scope>
    <source>
        <strain evidence="8">Foshan</strain>
    </source>
</reference>
<dbReference type="InterPro" id="IPR015633">
    <property type="entry name" value="E2F"/>
</dbReference>
<accession>A0ABM1Y1B5</accession>
<feature type="domain" description="E2F/DP family winged-helix DNA-binding" evidence="7">
    <location>
        <begin position="27"/>
        <end position="93"/>
    </location>
</feature>
<reference evidence="9" key="1">
    <citation type="journal article" date="2015" name="Proc. Natl. Acad. Sci. U.S.A.">
        <title>Genome sequence of the Asian Tiger mosquito, Aedes albopictus, reveals insights into its biology, genetics, and evolution.</title>
        <authorList>
            <person name="Chen X.G."/>
            <person name="Jiang X."/>
            <person name="Gu J."/>
            <person name="Xu M."/>
            <person name="Wu Y."/>
            <person name="Deng Y."/>
            <person name="Zhang C."/>
            <person name="Bonizzoni M."/>
            <person name="Dermauw W."/>
            <person name="Vontas J."/>
            <person name="Armbruster P."/>
            <person name="Huang X."/>
            <person name="Yang Y."/>
            <person name="Zhang H."/>
            <person name="He W."/>
            <person name="Peng H."/>
            <person name="Liu Y."/>
            <person name="Wu K."/>
            <person name="Chen J."/>
            <person name="Lirakis M."/>
            <person name="Topalis P."/>
            <person name="Van Leeuwen T."/>
            <person name="Hall A.B."/>
            <person name="Jiang X."/>
            <person name="Thorpe C."/>
            <person name="Mueller R.L."/>
            <person name="Sun C."/>
            <person name="Waterhouse R.M."/>
            <person name="Yan G."/>
            <person name="Tu Z.J."/>
            <person name="Fang X."/>
            <person name="James A.A."/>
        </authorList>
    </citation>
    <scope>NUCLEOTIDE SEQUENCE [LARGE SCALE GENOMIC DNA]</scope>
    <source>
        <strain evidence="9">Foshan</strain>
    </source>
</reference>
<dbReference type="SMART" id="SM01372">
    <property type="entry name" value="E2F_TDP"/>
    <property type="match status" value="1"/>
</dbReference>
<dbReference type="GeneID" id="115254017"/>
<dbReference type="PANTHER" id="PTHR12081">
    <property type="entry name" value="TRANSCRIPTION FACTOR E2F"/>
    <property type="match status" value="1"/>
</dbReference>
<organism evidence="8 9">
    <name type="scientific">Aedes albopictus</name>
    <name type="common">Asian tiger mosquito</name>
    <name type="synonym">Stegomyia albopicta</name>
    <dbReference type="NCBI Taxonomy" id="7160"/>
    <lineage>
        <taxon>Eukaryota</taxon>
        <taxon>Metazoa</taxon>
        <taxon>Ecdysozoa</taxon>
        <taxon>Arthropoda</taxon>
        <taxon>Hexapoda</taxon>
        <taxon>Insecta</taxon>
        <taxon>Pterygota</taxon>
        <taxon>Neoptera</taxon>
        <taxon>Endopterygota</taxon>
        <taxon>Diptera</taxon>
        <taxon>Nematocera</taxon>
        <taxon>Culicoidea</taxon>
        <taxon>Culicidae</taxon>
        <taxon>Culicinae</taxon>
        <taxon>Aedini</taxon>
        <taxon>Aedes</taxon>
        <taxon>Stegomyia</taxon>
    </lineage>
</organism>
<feature type="compositionally biased region" description="Basic residues" evidence="6">
    <location>
        <begin position="1"/>
        <end position="10"/>
    </location>
</feature>
<evidence type="ECO:0000256" key="2">
    <source>
        <dbReference type="ARBA" id="ARBA00023015"/>
    </source>
</evidence>
<dbReference type="InterPro" id="IPR036390">
    <property type="entry name" value="WH_DNA-bd_sf"/>
</dbReference>
<evidence type="ECO:0000256" key="3">
    <source>
        <dbReference type="ARBA" id="ARBA00023125"/>
    </source>
</evidence>
<keyword evidence="5" id="KW-0539">Nucleus</keyword>
<keyword evidence="3 5" id="KW-0238">DNA-binding</keyword>
<keyword evidence="2 5" id="KW-0805">Transcription regulation</keyword>
<dbReference type="SUPFAM" id="SSF46785">
    <property type="entry name" value="Winged helix' DNA-binding domain"/>
    <property type="match status" value="1"/>
</dbReference>
<evidence type="ECO:0000313" key="9">
    <source>
        <dbReference type="Proteomes" id="UP000069940"/>
    </source>
</evidence>
<dbReference type="InterPro" id="IPR003316">
    <property type="entry name" value="E2F_WHTH_DNA-bd_dom"/>
</dbReference>
<evidence type="ECO:0000313" key="8">
    <source>
        <dbReference type="EnsemblMetazoa" id="AALFPA23_004772.P5916"/>
    </source>
</evidence>
<protein>
    <recommendedName>
        <fullName evidence="7">E2F/DP family winged-helix DNA-binding domain-containing protein</fullName>
    </recommendedName>
</protein>
<dbReference type="Gene3D" id="6.10.250.540">
    <property type="match status" value="1"/>
</dbReference>
<sequence length="342" mass="38411">MEVQNSKKRLPGTPSAEDDLDASGSKRLEKSLAMMTVNVVDLLKKAPKGILNLGEATKILEVRQKRRIYDVTNVLEGIGLIEKYGKNSVKWRGDSLTPDPRDVTRKMRLLKHDRSALLQFEAGIDKRIKIIQQCTDIIRTNESSASYAYVTSEDITDVFGEQTTNILVRKSDESNESTSIDKNSKTLRISSGKLGLPLDVRLLREPNGACFSRPMRRANIRRTQNKHPYRRLEACRRDEKSAMNVCYEPDSNSERIAPTDDSDEQERLELQLDANMLFGNDLTRLSRFHTQTLHQGNQTGDVDSPFIALNPPESCSYTFCLAANEGVPELFDLSCPSSSGAK</sequence>
<evidence type="ECO:0000259" key="7">
    <source>
        <dbReference type="SMART" id="SM01372"/>
    </source>
</evidence>
<keyword evidence="4 5" id="KW-0804">Transcription</keyword>
<evidence type="ECO:0000256" key="1">
    <source>
        <dbReference type="ARBA" id="ARBA00010940"/>
    </source>
</evidence>
<comment type="similarity">
    <text evidence="1 5">Belongs to the E2F/DP family.</text>
</comment>
<feature type="region of interest" description="Disordered" evidence="6">
    <location>
        <begin position="1"/>
        <end position="24"/>
    </location>
</feature>
<evidence type="ECO:0000256" key="4">
    <source>
        <dbReference type="ARBA" id="ARBA00023163"/>
    </source>
</evidence>
<dbReference type="PANTHER" id="PTHR12081:SF18">
    <property type="entry name" value="TRANSCRIPTION FACTOR E2F2-RELATED"/>
    <property type="match status" value="1"/>
</dbReference>